<reference evidence="3" key="1">
    <citation type="submission" date="2021-07" db="EMBL/GenBank/DDBJ databases">
        <authorList>
            <person name="Durling M."/>
        </authorList>
    </citation>
    <scope>NUCLEOTIDE SEQUENCE</scope>
</reference>
<name>A0A9N9LUM4_9HELO</name>
<dbReference type="Proteomes" id="UP000701801">
    <property type="component" value="Unassembled WGS sequence"/>
</dbReference>
<organism evidence="3 4">
    <name type="scientific">Hymenoscyphus albidus</name>
    <dbReference type="NCBI Taxonomy" id="595503"/>
    <lineage>
        <taxon>Eukaryota</taxon>
        <taxon>Fungi</taxon>
        <taxon>Dikarya</taxon>
        <taxon>Ascomycota</taxon>
        <taxon>Pezizomycotina</taxon>
        <taxon>Leotiomycetes</taxon>
        <taxon>Helotiales</taxon>
        <taxon>Helotiaceae</taxon>
        <taxon>Hymenoscyphus</taxon>
    </lineage>
</organism>
<gene>
    <name evidence="3" type="ORF">HYALB_00008502</name>
</gene>
<dbReference type="EMBL" id="CAJVRM010000284">
    <property type="protein sequence ID" value="CAG8978847.1"/>
    <property type="molecule type" value="Genomic_DNA"/>
</dbReference>
<feature type="domain" description="Helix-turn-helix" evidence="2">
    <location>
        <begin position="171"/>
        <end position="214"/>
    </location>
</feature>
<sequence length="217" mass="23282">MGSSTSKVASSIVRTVSQAASTSKNTAARKYPTRIPETPSSTGSRIRMPKSADEHGAHDPGITQTLSQSASLNARLQSLGPVTPNPTFSPSSTFSNAPLLRHSHQSPTQNSTRNSPPHNFTPSSSSPEQSIFPSATQNPAVSLLTARYRLAEEAEREFEGLGKRGSQGRRFLDVVVIRQILMLRAKGMRDEGIEEVLELRRGVVKMLGGKGVFGAAD</sequence>
<dbReference type="OrthoDB" id="4085451at2759"/>
<dbReference type="AlphaFoldDB" id="A0A9N9LUM4"/>
<dbReference type="Pfam" id="PF22943">
    <property type="entry name" value="HTH_68"/>
    <property type="match status" value="1"/>
</dbReference>
<feature type="compositionally biased region" description="Polar residues" evidence="1">
    <location>
        <begin position="105"/>
        <end position="121"/>
    </location>
</feature>
<feature type="compositionally biased region" description="Low complexity" evidence="1">
    <location>
        <begin position="122"/>
        <end position="134"/>
    </location>
</feature>
<protein>
    <recommendedName>
        <fullName evidence="2">Helix-turn-helix domain-containing protein</fullName>
    </recommendedName>
</protein>
<evidence type="ECO:0000256" key="1">
    <source>
        <dbReference type="SAM" id="MobiDB-lite"/>
    </source>
</evidence>
<evidence type="ECO:0000313" key="3">
    <source>
        <dbReference type="EMBL" id="CAG8978847.1"/>
    </source>
</evidence>
<proteinExistence type="predicted"/>
<evidence type="ECO:0000313" key="4">
    <source>
        <dbReference type="Proteomes" id="UP000701801"/>
    </source>
</evidence>
<dbReference type="InterPro" id="IPR054448">
    <property type="entry name" value="HTH_put_ascomycetes"/>
</dbReference>
<feature type="compositionally biased region" description="Polar residues" evidence="1">
    <location>
        <begin position="1"/>
        <end position="26"/>
    </location>
</feature>
<comment type="caution">
    <text evidence="3">The sequence shown here is derived from an EMBL/GenBank/DDBJ whole genome shotgun (WGS) entry which is preliminary data.</text>
</comment>
<evidence type="ECO:0000259" key="2">
    <source>
        <dbReference type="Pfam" id="PF22943"/>
    </source>
</evidence>
<feature type="region of interest" description="Disordered" evidence="1">
    <location>
        <begin position="77"/>
        <end position="137"/>
    </location>
</feature>
<keyword evidence="4" id="KW-1185">Reference proteome</keyword>
<feature type="region of interest" description="Disordered" evidence="1">
    <location>
        <begin position="1"/>
        <end position="63"/>
    </location>
</feature>
<feature type="compositionally biased region" description="Low complexity" evidence="1">
    <location>
        <begin position="85"/>
        <end position="96"/>
    </location>
</feature>
<accession>A0A9N9LUM4</accession>